<keyword evidence="10 18" id="KW-0418">Kinase</keyword>
<keyword evidence="13" id="KW-0902">Two-component regulatory system</keyword>
<keyword evidence="7" id="KW-0808">Transferase</keyword>
<evidence type="ECO:0000256" key="6">
    <source>
        <dbReference type="ARBA" id="ARBA00022553"/>
    </source>
</evidence>
<dbReference type="EMBL" id="LDTB01000013">
    <property type="protein sequence ID" value="KTT74148.1"/>
    <property type="molecule type" value="Genomic_DNA"/>
</dbReference>
<dbReference type="PANTHER" id="PTHR44936">
    <property type="entry name" value="SENSOR PROTEIN CREC"/>
    <property type="match status" value="1"/>
</dbReference>
<evidence type="ECO:0000256" key="2">
    <source>
        <dbReference type="ARBA" id="ARBA00004429"/>
    </source>
</evidence>
<evidence type="ECO:0000256" key="1">
    <source>
        <dbReference type="ARBA" id="ARBA00000085"/>
    </source>
</evidence>
<dbReference type="PRINTS" id="PR00344">
    <property type="entry name" value="BCTRLSENSOR"/>
</dbReference>
<dbReference type="InterPro" id="IPR003660">
    <property type="entry name" value="HAMP_dom"/>
</dbReference>
<dbReference type="InterPro" id="IPR003594">
    <property type="entry name" value="HATPase_dom"/>
</dbReference>
<feature type="transmembrane region" description="Helical" evidence="15">
    <location>
        <begin position="161"/>
        <end position="179"/>
    </location>
</feature>
<evidence type="ECO:0000256" key="5">
    <source>
        <dbReference type="ARBA" id="ARBA00022519"/>
    </source>
</evidence>
<keyword evidence="5" id="KW-0997">Cell inner membrane</keyword>
<proteinExistence type="predicted"/>
<protein>
    <recommendedName>
        <fullName evidence="3">histidine kinase</fullName>
        <ecNumber evidence="3">2.7.13.3</ecNumber>
    </recommendedName>
</protein>
<evidence type="ECO:0000259" key="16">
    <source>
        <dbReference type="PROSITE" id="PS50109"/>
    </source>
</evidence>
<dbReference type="PATRIC" id="fig|869719.3.peg.684"/>
<keyword evidence="8 15" id="KW-0812">Transmembrane</keyword>
<dbReference type="RefSeq" id="WP_058755095.1">
    <property type="nucleotide sequence ID" value="NZ_LDTB01000013.1"/>
</dbReference>
<dbReference type="InterPro" id="IPR003661">
    <property type="entry name" value="HisK_dim/P_dom"/>
</dbReference>
<dbReference type="Gene3D" id="1.10.287.130">
    <property type="match status" value="1"/>
</dbReference>
<dbReference type="GO" id="GO:0005886">
    <property type="term" value="C:plasma membrane"/>
    <property type="evidence" value="ECO:0007669"/>
    <property type="project" value="UniProtKB-SubCell"/>
</dbReference>
<dbReference type="GO" id="GO:0005524">
    <property type="term" value="F:ATP binding"/>
    <property type="evidence" value="ECO:0007669"/>
    <property type="project" value="UniProtKB-KW"/>
</dbReference>
<dbReference type="PROSITE" id="PS50885">
    <property type="entry name" value="HAMP"/>
    <property type="match status" value="1"/>
</dbReference>
<comment type="subcellular location">
    <subcellularLocation>
        <location evidence="2">Cell inner membrane</location>
        <topology evidence="2">Multi-pass membrane protein</topology>
    </subcellularLocation>
</comment>
<dbReference type="Pfam" id="PF00672">
    <property type="entry name" value="HAMP"/>
    <property type="match status" value="1"/>
</dbReference>
<dbReference type="Proteomes" id="UP000074310">
    <property type="component" value="Unassembled WGS sequence"/>
</dbReference>
<dbReference type="SMART" id="SM00388">
    <property type="entry name" value="HisKA"/>
    <property type="match status" value="1"/>
</dbReference>
<dbReference type="SMART" id="SM00387">
    <property type="entry name" value="HATPase_c"/>
    <property type="match status" value="1"/>
</dbReference>
<dbReference type="PROSITE" id="PS50109">
    <property type="entry name" value="HIS_KIN"/>
    <property type="match status" value="1"/>
</dbReference>
<dbReference type="InterPro" id="IPR036097">
    <property type="entry name" value="HisK_dim/P_sf"/>
</dbReference>
<evidence type="ECO:0000313" key="18">
    <source>
        <dbReference type="EMBL" id="KTT74148.1"/>
    </source>
</evidence>
<keyword evidence="6" id="KW-0597">Phosphoprotein</keyword>
<dbReference type="InterPro" id="IPR004358">
    <property type="entry name" value="Sig_transdc_His_kin-like_C"/>
</dbReference>
<keyword evidence="12 15" id="KW-1133">Transmembrane helix</keyword>
<dbReference type="Gene3D" id="3.30.565.10">
    <property type="entry name" value="Histidine kinase-like ATPase, C-terminal domain"/>
    <property type="match status" value="1"/>
</dbReference>
<name>A0A147I5X0_9SPHN</name>
<dbReference type="CDD" id="cd00082">
    <property type="entry name" value="HisKA"/>
    <property type="match status" value="1"/>
</dbReference>
<dbReference type="PANTHER" id="PTHR44936:SF5">
    <property type="entry name" value="SENSOR HISTIDINE KINASE ENVZ"/>
    <property type="match status" value="1"/>
</dbReference>
<dbReference type="Pfam" id="PF02518">
    <property type="entry name" value="HATPase_c"/>
    <property type="match status" value="1"/>
</dbReference>
<evidence type="ECO:0000256" key="11">
    <source>
        <dbReference type="ARBA" id="ARBA00022840"/>
    </source>
</evidence>
<dbReference type="InterPro" id="IPR050980">
    <property type="entry name" value="2C_sensor_his_kinase"/>
</dbReference>
<evidence type="ECO:0000313" key="19">
    <source>
        <dbReference type="Proteomes" id="UP000074310"/>
    </source>
</evidence>
<evidence type="ECO:0000256" key="12">
    <source>
        <dbReference type="ARBA" id="ARBA00022989"/>
    </source>
</evidence>
<keyword evidence="19" id="KW-1185">Reference proteome</keyword>
<evidence type="ECO:0000256" key="7">
    <source>
        <dbReference type="ARBA" id="ARBA00022679"/>
    </source>
</evidence>
<dbReference type="EC" id="2.7.13.3" evidence="3"/>
<evidence type="ECO:0000256" key="3">
    <source>
        <dbReference type="ARBA" id="ARBA00012438"/>
    </source>
</evidence>
<dbReference type="SMART" id="SM00304">
    <property type="entry name" value="HAMP"/>
    <property type="match status" value="1"/>
</dbReference>
<feature type="domain" description="HAMP" evidence="17">
    <location>
        <begin position="180"/>
        <end position="231"/>
    </location>
</feature>
<organism evidence="18 19">
    <name type="scientific">Sphingomonas endophytica</name>
    <dbReference type="NCBI Taxonomy" id="869719"/>
    <lineage>
        <taxon>Bacteria</taxon>
        <taxon>Pseudomonadati</taxon>
        <taxon>Pseudomonadota</taxon>
        <taxon>Alphaproteobacteria</taxon>
        <taxon>Sphingomonadales</taxon>
        <taxon>Sphingomonadaceae</taxon>
        <taxon>Sphingomonas</taxon>
    </lineage>
</organism>
<dbReference type="OrthoDB" id="9804645at2"/>
<dbReference type="AlphaFoldDB" id="A0A147I5X0"/>
<accession>A0A147I5X0</accession>
<evidence type="ECO:0000256" key="13">
    <source>
        <dbReference type="ARBA" id="ARBA00023012"/>
    </source>
</evidence>
<comment type="caution">
    <text evidence="18">The sequence shown here is derived from an EMBL/GenBank/DDBJ whole genome shotgun (WGS) entry which is preliminary data.</text>
</comment>
<evidence type="ECO:0000256" key="9">
    <source>
        <dbReference type="ARBA" id="ARBA00022741"/>
    </source>
</evidence>
<evidence type="ECO:0000256" key="10">
    <source>
        <dbReference type="ARBA" id="ARBA00022777"/>
    </source>
</evidence>
<dbReference type="InterPro" id="IPR036890">
    <property type="entry name" value="HATPase_C_sf"/>
</dbReference>
<feature type="domain" description="Histidine kinase" evidence="16">
    <location>
        <begin position="239"/>
        <end position="438"/>
    </location>
</feature>
<keyword evidence="14 15" id="KW-0472">Membrane</keyword>
<dbReference type="InterPro" id="IPR005467">
    <property type="entry name" value="His_kinase_dom"/>
</dbReference>
<keyword evidence="4" id="KW-1003">Cell membrane</keyword>
<reference evidence="18 19" key="1">
    <citation type="journal article" date="2016" name="Front. Microbiol.">
        <title>Genomic Resource of Rice Seed Associated Bacteria.</title>
        <authorList>
            <person name="Midha S."/>
            <person name="Bansal K."/>
            <person name="Sharma S."/>
            <person name="Kumar N."/>
            <person name="Patil P.P."/>
            <person name="Chaudhry V."/>
            <person name="Patil P.B."/>
        </authorList>
    </citation>
    <scope>NUCLEOTIDE SEQUENCE [LARGE SCALE GENOMIC DNA]</scope>
    <source>
        <strain evidence="18 19">NS334</strain>
    </source>
</reference>
<evidence type="ECO:0000259" key="17">
    <source>
        <dbReference type="PROSITE" id="PS50885"/>
    </source>
</evidence>
<evidence type="ECO:0000256" key="14">
    <source>
        <dbReference type="ARBA" id="ARBA00023136"/>
    </source>
</evidence>
<dbReference type="SUPFAM" id="SSF47384">
    <property type="entry name" value="Homodimeric domain of signal transducing histidine kinase"/>
    <property type="match status" value="1"/>
</dbReference>
<dbReference type="SUPFAM" id="SSF55874">
    <property type="entry name" value="ATPase domain of HSP90 chaperone/DNA topoisomerase II/histidine kinase"/>
    <property type="match status" value="1"/>
</dbReference>
<gene>
    <name evidence="18" type="ORF">NS334_06205</name>
</gene>
<evidence type="ECO:0000256" key="4">
    <source>
        <dbReference type="ARBA" id="ARBA00022475"/>
    </source>
</evidence>
<keyword evidence="11" id="KW-0067">ATP-binding</keyword>
<sequence>MRFLRRPAIGLLGQVLAILLLTLVIEFGTSTLLYERASRFAVRDDEANRLAEHLVISRRLVAERPPAERPAMAAELTTDRYALQWSEALPPPAPIAPTLDEMQRQVIEWEPALAAADLRLHIGSPGRRSVVTGGLRLDDGSWLYFRTRQPIANLNLSVERIALAMIPAIALMLLGGLLLRRVLLPLRRLAVGADRVGHGVVEPVEEDGPGEVRRVIAAFNRMQGRIQALIAGRTQALAAVGHDLRTPLARLHLRTESLPQGETRDAIVRDVAEMEAMITSLLAFLGGEADPEASSVVDVAVMCATIADDAQDRGRVASYRGPDHCEWRVRRVGFKRALVNLVENALHYGDEVTITLSAEGGGLAIRVEDDGPGIPDDELDHVLEPFVRLDPARSRDTVGFGLGLSIVQLAVSAEGGVLKLANRAAGGLCAEIALPPETK</sequence>
<evidence type="ECO:0000256" key="15">
    <source>
        <dbReference type="SAM" id="Phobius"/>
    </source>
</evidence>
<dbReference type="GO" id="GO:0000155">
    <property type="term" value="F:phosphorelay sensor kinase activity"/>
    <property type="evidence" value="ECO:0007669"/>
    <property type="project" value="InterPro"/>
</dbReference>
<comment type="catalytic activity">
    <reaction evidence="1">
        <text>ATP + protein L-histidine = ADP + protein N-phospho-L-histidine.</text>
        <dbReference type="EC" id="2.7.13.3"/>
    </reaction>
</comment>
<keyword evidence="9" id="KW-0547">Nucleotide-binding</keyword>
<evidence type="ECO:0000256" key="8">
    <source>
        <dbReference type="ARBA" id="ARBA00022692"/>
    </source>
</evidence>